<evidence type="ECO:0000313" key="2">
    <source>
        <dbReference type="Proteomes" id="UP001175228"/>
    </source>
</evidence>
<proteinExistence type="predicted"/>
<dbReference type="GO" id="GO:0016705">
    <property type="term" value="F:oxidoreductase activity, acting on paired donors, with incorporation or reduction of molecular oxygen"/>
    <property type="evidence" value="ECO:0007669"/>
    <property type="project" value="InterPro"/>
</dbReference>
<dbReference type="GO" id="GO:0004497">
    <property type="term" value="F:monooxygenase activity"/>
    <property type="evidence" value="ECO:0007669"/>
    <property type="project" value="InterPro"/>
</dbReference>
<dbReference type="EMBL" id="JAUEPU010000051">
    <property type="protein sequence ID" value="KAK0485446.1"/>
    <property type="molecule type" value="Genomic_DNA"/>
</dbReference>
<keyword evidence="2" id="KW-1185">Reference proteome</keyword>
<dbReference type="AlphaFoldDB" id="A0AA39PJM4"/>
<dbReference type="Gene3D" id="1.10.630.10">
    <property type="entry name" value="Cytochrome P450"/>
    <property type="match status" value="1"/>
</dbReference>
<organism evidence="1 2">
    <name type="scientific">Armillaria luteobubalina</name>
    <dbReference type="NCBI Taxonomy" id="153913"/>
    <lineage>
        <taxon>Eukaryota</taxon>
        <taxon>Fungi</taxon>
        <taxon>Dikarya</taxon>
        <taxon>Basidiomycota</taxon>
        <taxon>Agaricomycotina</taxon>
        <taxon>Agaricomycetes</taxon>
        <taxon>Agaricomycetidae</taxon>
        <taxon>Agaricales</taxon>
        <taxon>Marasmiineae</taxon>
        <taxon>Physalacriaceae</taxon>
        <taxon>Armillaria</taxon>
    </lineage>
</organism>
<dbReference type="GO" id="GO:0005506">
    <property type="term" value="F:iron ion binding"/>
    <property type="evidence" value="ECO:0007669"/>
    <property type="project" value="InterPro"/>
</dbReference>
<name>A0AA39PJM4_9AGAR</name>
<gene>
    <name evidence="1" type="ORF">EDD18DRAFT_703392</name>
</gene>
<accession>A0AA39PJM4</accession>
<reference evidence="1" key="1">
    <citation type="submission" date="2023-06" db="EMBL/GenBank/DDBJ databases">
        <authorList>
            <consortium name="Lawrence Berkeley National Laboratory"/>
            <person name="Ahrendt S."/>
            <person name="Sahu N."/>
            <person name="Indic B."/>
            <person name="Wong-Bajracharya J."/>
            <person name="Merenyi Z."/>
            <person name="Ke H.-M."/>
            <person name="Monk M."/>
            <person name="Kocsube S."/>
            <person name="Drula E."/>
            <person name="Lipzen A."/>
            <person name="Balint B."/>
            <person name="Henrissat B."/>
            <person name="Andreopoulos B."/>
            <person name="Martin F.M."/>
            <person name="Harder C.B."/>
            <person name="Rigling D."/>
            <person name="Ford K.L."/>
            <person name="Foster G.D."/>
            <person name="Pangilinan J."/>
            <person name="Papanicolaou A."/>
            <person name="Barry K."/>
            <person name="LaButti K."/>
            <person name="Viragh M."/>
            <person name="Koriabine M."/>
            <person name="Yan M."/>
            <person name="Riley R."/>
            <person name="Champramary S."/>
            <person name="Plett K.L."/>
            <person name="Tsai I.J."/>
            <person name="Slot J."/>
            <person name="Sipos G."/>
            <person name="Plett J."/>
            <person name="Nagy L.G."/>
            <person name="Grigoriev I.V."/>
        </authorList>
    </citation>
    <scope>NUCLEOTIDE SEQUENCE</scope>
    <source>
        <strain evidence="1">HWK02</strain>
    </source>
</reference>
<dbReference type="Proteomes" id="UP001175228">
    <property type="component" value="Unassembled WGS sequence"/>
</dbReference>
<dbReference type="InterPro" id="IPR036396">
    <property type="entry name" value="Cyt_P450_sf"/>
</dbReference>
<dbReference type="SUPFAM" id="SSF48264">
    <property type="entry name" value="Cytochrome P450"/>
    <property type="match status" value="1"/>
</dbReference>
<dbReference type="GO" id="GO:0020037">
    <property type="term" value="F:heme binding"/>
    <property type="evidence" value="ECO:0007669"/>
    <property type="project" value="InterPro"/>
</dbReference>
<protein>
    <submittedName>
        <fullName evidence="1">Uncharacterized protein</fullName>
    </submittedName>
</protein>
<sequence length="120" mass="14081">MVMVSAYAYSRYVTIIVSYKLAYDYRCMLTAIWGYNADDWLPERFLNVPKTEFQYRVHGCIGWKYSFLEVHAAILVQLLQSFEILESGVEVCNNAALVSLILVVEGREREGWRFPYLPRR</sequence>
<comment type="caution">
    <text evidence="1">The sequence shown here is derived from an EMBL/GenBank/DDBJ whole genome shotgun (WGS) entry which is preliminary data.</text>
</comment>
<evidence type="ECO:0000313" key="1">
    <source>
        <dbReference type="EMBL" id="KAK0485446.1"/>
    </source>
</evidence>